<dbReference type="InterPro" id="IPR005654">
    <property type="entry name" value="ATPase_AFG1-like"/>
</dbReference>
<organism evidence="5 6">
    <name type="scientific">Cinchona calisaya</name>
    <dbReference type="NCBI Taxonomy" id="153742"/>
    <lineage>
        <taxon>Eukaryota</taxon>
        <taxon>Viridiplantae</taxon>
        <taxon>Streptophyta</taxon>
        <taxon>Embryophyta</taxon>
        <taxon>Tracheophyta</taxon>
        <taxon>Spermatophyta</taxon>
        <taxon>Magnoliopsida</taxon>
        <taxon>eudicotyledons</taxon>
        <taxon>Gunneridae</taxon>
        <taxon>Pentapetalae</taxon>
        <taxon>asterids</taxon>
        <taxon>lamiids</taxon>
        <taxon>Gentianales</taxon>
        <taxon>Rubiaceae</taxon>
        <taxon>Cinchonoideae</taxon>
        <taxon>Cinchoneae</taxon>
        <taxon>Cinchona</taxon>
    </lineage>
</organism>
<evidence type="ECO:0000256" key="2">
    <source>
        <dbReference type="ARBA" id="ARBA00022741"/>
    </source>
</evidence>
<evidence type="ECO:0000256" key="1">
    <source>
        <dbReference type="ARBA" id="ARBA00010322"/>
    </source>
</evidence>
<keyword evidence="3" id="KW-0067">ATP-binding</keyword>
<dbReference type="EMBL" id="JBJUIK010000016">
    <property type="protein sequence ID" value="KAL3500875.1"/>
    <property type="molecule type" value="Genomic_DNA"/>
</dbReference>
<dbReference type="PANTHER" id="PTHR12169:SF6">
    <property type="entry name" value="AFG1-LIKE ATPASE"/>
    <property type="match status" value="1"/>
</dbReference>
<keyword evidence="6" id="KW-1185">Reference proteome</keyword>
<accession>A0ABD2Y4Y3</accession>
<comment type="caution">
    <text evidence="5">The sequence shown here is derived from an EMBL/GenBank/DDBJ whole genome shotgun (WGS) entry which is preliminary data.</text>
</comment>
<reference evidence="5 6" key="1">
    <citation type="submission" date="2024-11" db="EMBL/GenBank/DDBJ databases">
        <title>A near-complete genome assembly of Cinchona calisaya.</title>
        <authorList>
            <person name="Lian D.C."/>
            <person name="Zhao X.W."/>
            <person name="Wei L."/>
        </authorList>
    </citation>
    <scope>NUCLEOTIDE SEQUENCE [LARGE SCALE GENOMIC DNA]</scope>
    <source>
        <tissue evidence="5">Nenye</tissue>
    </source>
</reference>
<dbReference type="NCBIfam" id="NF040713">
    <property type="entry name" value="ZapE"/>
    <property type="match status" value="1"/>
</dbReference>
<dbReference type="GO" id="GO:0005524">
    <property type="term" value="F:ATP binding"/>
    <property type="evidence" value="ECO:0007669"/>
    <property type="project" value="UniProtKB-KW"/>
</dbReference>
<dbReference type="InterPro" id="IPR027417">
    <property type="entry name" value="P-loop_NTPase"/>
</dbReference>
<dbReference type="Pfam" id="PF03969">
    <property type="entry name" value="AFG1_ATPase"/>
    <property type="match status" value="1"/>
</dbReference>
<dbReference type="SUPFAM" id="SSF52540">
    <property type="entry name" value="P-loop containing nucleoside triphosphate hydrolases"/>
    <property type="match status" value="1"/>
</dbReference>
<dbReference type="Proteomes" id="UP001630127">
    <property type="component" value="Unassembled WGS sequence"/>
</dbReference>
<feature type="coiled-coil region" evidence="4">
    <location>
        <begin position="72"/>
        <end position="113"/>
    </location>
</feature>
<evidence type="ECO:0008006" key="7">
    <source>
        <dbReference type="Google" id="ProtNLM"/>
    </source>
</evidence>
<gene>
    <name evidence="5" type="ORF">ACH5RR_039968</name>
</gene>
<proteinExistence type="inferred from homology"/>
<dbReference type="AlphaFoldDB" id="A0ABD2Y4Y3"/>
<evidence type="ECO:0000256" key="4">
    <source>
        <dbReference type="SAM" id="Coils"/>
    </source>
</evidence>
<dbReference type="FunFam" id="3.40.50.300:FF:001040">
    <property type="entry name" value="AFG1-like ATPase isoform C"/>
    <property type="match status" value="1"/>
</dbReference>
<dbReference type="Gene3D" id="3.40.50.300">
    <property type="entry name" value="P-loop containing nucleotide triphosphate hydrolases"/>
    <property type="match status" value="1"/>
</dbReference>
<keyword evidence="4" id="KW-0175">Coiled coil</keyword>
<dbReference type="PANTHER" id="PTHR12169">
    <property type="entry name" value="ATPASE N2B"/>
    <property type="match status" value="1"/>
</dbReference>
<evidence type="ECO:0000256" key="3">
    <source>
        <dbReference type="ARBA" id="ARBA00022840"/>
    </source>
</evidence>
<keyword evidence="2" id="KW-0547">Nucleotide-binding</keyword>
<sequence>MKKLSSLIFLGFAHQTSKFNPSKFNAERFYCSSSPHSSLSNRRPGPLAQYRSLVKQGKLQHDPYQEEVAFKLENLLGRMEHYEKDMEEYHERLSKWEENRENERRRLLMQEAESKQQGDGLTSIRKQRNFFQRWMSWRKYDNVEPGVGKWVSYLNREKKLDSLVGRRPTAPPAPKGLYLYGNVGSGKTMLMDMFYSATEGIVKHRRRFHFHEAMLEINERMHKIWKIQVENKSLQSSISSWILNLPFDTKVKEWLAAEERYKQEVQMKNILPAVADKFLVEPNGNKAGASLLCFDEIQTVDVFAIVALSGILSRLLSTGTILVATSNRAPRDLNQDGMQKEIFQKLVAKLDQQCDNVLIGSEIDYRRLIAKRSIDQVHYFWPLDSVQIQEFETMWDKVTRFSGEIITSKTIPVMFGRTLEVPQSCNGVARFTFEYLCGRPVGAADYIAIAKNYHTVFISDIPTMSMRIRDKARRFITLVDELYNHHCCLYCSASSSVDDLFQGTEEGTLFDLESFQFETETEGAKLRRDVLAEGTVSSGGTPTGIISMLSGQEEMFAFRRAVSRLIEMQTPLYLEGVRHLHPYFQHQNAGLREIAAKASVDKTMVEGHGRVWQKSTTLTSIVVPISMHGLLFPLKHLNL</sequence>
<evidence type="ECO:0000313" key="5">
    <source>
        <dbReference type="EMBL" id="KAL3500875.1"/>
    </source>
</evidence>
<name>A0ABD2Y4Y3_9GENT</name>
<comment type="similarity">
    <text evidence="1">Belongs to the AFG1 ATPase family.</text>
</comment>
<evidence type="ECO:0000313" key="6">
    <source>
        <dbReference type="Proteomes" id="UP001630127"/>
    </source>
</evidence>
<protein>
    <recommendedName>
        <fullName evidence="7">Lactation elevated protein 1</fullName>
    </recommendedName>
</protein>